<dbReference type="AlphaFoldDB" id="A0A0C2JQ50"/>
<keyword evidence="3" id="KW-0547">Nucleotide-binding</keyword>
<keyword evidence="3" id="KW-0067">ATP-binding</keyword>
<dbReference type="PANTHER" id="PTHR19229:SF36">
    <property type="entry name" value="ATP-BINDING CASSETTE SUB-FAMILY A MEMBER 2"/>
    <property type="match status" value="1"/>
</dbReference>
<dbReference type="InterPro" id="IPR026082">
    <property type="entry name" value="ABCA"/>
</dbReference>
<evidence type="ECO:0000256" key="1">
    <source>
        <dbReference type="ARBA" id="ARBA00022448"/>
    </source>
</evidence>
<dbReference type="OMA" id="AIFINRY"/>
<proteinExistence type="predicted"/>
<accession>A0A0C2JQ50</accession>
<gene>
    <name evidence="3" type="ORF">RF11_04049</name>
</gene>
<protein>
    <submittedName>
        <fullName evidence="3">ATP-binding cassette sub-family A member 8-B</fullName>
    </submittedName>
</protein>
<dbReference type="GO" id="GO:0016020">
    <property type="term" value="C:membrane"/>
    <property type="evidence" value="ECO:0007669"/>
    <property type="project" value="InterPro"/>
</dbReference>
<dbReference type="EMBL" id="JWZT01001748">
    <property type="protein sequence ID" value="KII71503.1"/>
    <property type="molecule type" value="Genomic_DNA"/>
</dbReference>
<organism evidence="3 4">
    <name type="scientific">Thelohanellus kitauei</name>
    <name type="common">Myxosporean</name>
    <dbReference type="NCBI Taxonomy" id="669202"/>
    <lineage>
        <taxon>Eukaryota</taxon>
        <taxon>Metazoa</taxon>
        <taxon>Cnidaria</taxon>
        <taxon>Myxozoa</taxon>
        <taxon>Myxosporea</taxon>
        <taxon>Bivalvulida</taxon>
        <taxon>Platysporina</taxon>
        <taxon>Myxobolidae</taxon>
        <taxon>Thelohanellus</taxon>
    </lineage>
</organism>
<dbReference type="GO" id="GO:0140359">
    <property type="term" value="F:ABC-type transporter activity"/>
    <property type="evidence" value="ECO:0007669"/>
    <property type="project" value="InterPro"/>
</dbReference>
<keyword evidence="4" id="KW-1185">Reference proteome</keyword>
<evidence type="ECO:0000256" key="2">
    <source>
        <dbReference type="ARBA" id="ARBA00022737"/>
    </source>
</evidence>
<dbReference type="SUPFAM" id="SSF52540">
    <property type="entry name" value="P-loop containing nucleoside triphosphate hydrolases"/>
    <property type="match status" value="1"/>
</dbReference>
<name>A0A0C2JQ50_THEKT</name>
<reference evidence="3 4" key="1">
    <citation type="journal article" date="2014" name="Genome Biol. Evol.">
        <title>The genome of the myxosporean Thelohanellus kitauei shows adaptations to nutrient acquisition within its fish host.</title>
        <authorList>
            <person name="Yang Y."/>
            <person name="Xiong J."/>
            <person name="Zhou Z."/>
            <person name="Huo F."/>
            <person name="Miao W."/>
            <person name="Ran C."/>
            <person name="Liu Y."/>
            <person name="Zhang J."/>
            <person name="Feng J."/>
            <person name="Wang M."/>
            <person name="Wang M."/>
            <person name="Wang L."/>
            <person name="Yao B."/>
        </authorList>
    </citation>
    <scope>NUCLEOTIDE SEQUENCE [LARGE SCALE GENOMIC DNA]</scope>
    <source>
        <strain evidence="3">Wuqing</strain>
    </source>
</reference>
<comment type="caution">
    <text evidence="3">The sequence shown here is derived from an EMBL/GenBank/DDBJ whole genome shotgun (WGS) entry which is preliminary data.</text>
</comment>
<keyword evidence="2" id="KW-0677">Repeat</keyword>
<dbReference type="InterPro" id="IPR027417">
    <property type="entry name" value="P-loop_NTPase"/>
</dbReference>
<dbReference type="GO" id="GO:0005319">
    <property type="term" value="F:lipid transporter activity"/>
    <property type="evidence" value="ECO:0007669"/>
    <property type="project" value="TreeGrafter"/>
</dbReference>
<dbReference type="PANTHER" id="PTHR19229">
    <property type="entry name" value="ATP-BINDING CASSETTE TRANSPORTER SUBFAMILY A ABCA"/>
    <property type="match status" value="1"/>
</dbReference>
<dbReference type="OrthoDB" id="10255969at2759"/>
<sequence length="139" mass="15667">MDVFSGLARFSGSIELNNKGPTFLTYCPSKNNLDLTMTPEDILHYLCTLQGYSIHEAIFINRYLLDLLGLKDLKQTLISKLSVDNQRKLSLAICAIGNPNIILLDNITAGLDESSKKTIIEFIQTLKKWNKTVLITSYR</sequence>
<dbReference type="Gene3D" id="3.40.50.300">
    <property type="entry name" value="P-loop containing nucleotide triphosphate hydrolases"/>
    <property type="match status" value="1"/>
</dbReference>
<dbReference type="GO" id="GO:0005524">
    <property type="term" value="F:ATP binding"/>
    <property type="evidence" value="ECO:0007669"/>
    <property type="project" value="UniProtKB-KW"/>
</dbReference>
<keyword evidence="1" id="KW-0813">Transport</keyword>
<evidence type="ECO:0000313" key="4">
    <source>
        <dbReference type="Proteomes" id="UP000031668"/>
    </source>
</evidence>
<evidence type="ECO:0000313" key="3">
    <source>
        <dbReference type="EMBL" id="KII71503.1"/>
    </source>
</evidence>
<dbReference type="Proteomes" id="UP000031668">
    <property type="component" value="Unassembled WGS sequence"/>
</dbReference>